<dbReference type="AlphaFoldDB" id="A0A9P0YMN6"/>
<dbReference type="PROSITE" id="PS51032">
    <property type="entry name" value="AP2_ERF"/>
    <property type="match status" value="1"/>
</dbReference>
<dbReference type="InterPro" id="IPR016177">
    <property type="entry name" value="DNA-bd_dom_sf"/>
</dbReference>
<dbReference type="CDD" id="cd00018">
    <property type="entry name" value="AP2"/>
    <property type="match status" value="1"/>
</dbReference>
<keyword evidence="5" id="KW-0238">DNA-binding</keyword>
<accession>A0A9P0YMN6</accession>
<dbReference type="GO" id="GO:0003700">
    <property type="term" value="F:DNA-binding transcription factor activity"/>
    <property type="evidence" value="ECO:0007669"/>
    <property type="project" value="InterPro"/>
</dbReference>
<keyword evidence="3" id="KW-0611">Plant defense</keyword>
<dbReference type="PRINTS" id="PR00367">
    <property type="entry name" value="ETHRSPELEMNT"/>
</dbReference>
<dbReference type="InterPro" id="IPR051758">
    <property type="entry name" value="ERF/AP2-like"/>
</dbReference>
<reference evidence="12" key="1">
    <citation type="submission" date="2022-07" db="EMBL/GenBank/DDBJ databases">
        <authorList>
            <person name="Macas J."/>
            <person name="Novak P."/>
            <person name="Neumann P."/>
        </authorList>
    </citation>
    <scope>NUCLEOTIDE SEQUENCE</scope>
</reference>
<sequence>MDHSHLKMISENAEVRQSLSDLIINSGKCSSSSIFSDPLLKKVPITPLGSSVYLTHIDLLRKLCQENKANPFGNSSLVRPAASETTAMLKMLKKKVYRGVRQRHWGKWVAEIRLPQNRVRVWLGTYETAETAAYAYDAAAVILRGDYARLNFPELRDPEKLGGNPKLVAVKNAVYAKIQSINQKVKMERDKNKKMAKKRTESGGIVHVIESSSSSSSYSSSSFAGTESGKVLVGSPSSVFSEDGFSMRETTSPPSPASGEILTAPGQPEFEGCSLARMPSFDPELIWEVLAN</sequence>
<evidence type="ECO:0000313" key="13">
    <source>
        <dbReference type="Proteomes" id="UP001152484"/>
    </source>
</evidence>
<dbReference type="FunFam" id="3.30.730.10:FF:000001">
    <property type="entry name" value="Ethylene-responsive transcription factor 2"/>
    <property type="match status" value="1"/>
</dbReference>
<feature type="domain" description="AP2/ERF" evidence="11">
    <location>
        <begin position="96"/>
        <end position="153"/>
    </location>
</feature>
<evidence type="ECO:0000313" key="12">
    <source>
        <dbReference type="EMBL" id="CAH9068896.1"/>
    </source>
</evidence>
<protein>
    <recommendedName>
        <fullName evidence="11">AP2/ERF domain-containing protein</fullName>
    </recommendedName>
</protein>
<dbReference type="GO" id="GO:0005634">
    <property type="term" value="C:nucleus"/>
    <property type="evidence" value="ECO:0007669"/>
    <property type="project" value="UniProtKB-SubCell"/>
</dbReference>
<dbReference type="PANTHER" id="PTHR31657:SF20">
    <property type="entry name" value="ETHYLENE-RESPONSIVE TRANSCRIPTION FACTOR ERF061"/>
    <property type="match status" value="1"/>
</dbReference>
<dbReference type="EMBL" id="CAMAPE010000005">
    <property type="protein sequence ID" value="CAH9068896.1"/>
    <property type="molecule type" value="Genomic_DNA"/>
</dbReference>
<evidence type="ECO:0000256" key="9">
    <source>
        <dbReference type="ARBA" id="ARBA00024343"/>
    </source>
</evidence>
<dbReference type="InterPro" id="IPR036955">
    <property type="entry name" value="AP2/ERF_dom_sf"/>
</dbReference>
<gene>
    <name evidence="12" type="ORF">CEURO_LOCUS2994</name>
</gene>
<dbReference type="GO" id="GO:0009873">
    <property type="term" value="P:ethylene-activated signaling pathway"/>
    <property type="evidence" value="ECO:0007669"/>
    <property type="project" value="UniProtKB-KW"/>
</dbReference>
<dbReference type="Pfam" id="PF00847">
    <property type="entry name" value="AP2"/>
    <property type="match status" value="1"/>
</dbReference>
<dbReference type="SUPFAM" id="SSF54171">
    <property type="entry name" value="DNA-binding domain"/>
    <property type="match status" value="1"/>
</dbReference>
<evidence type="ECO:0000256" key="2">
    <source>
        <dbReference type="ARBA" id="ARBA00022745"/>
    </source>
</evidence>
<comment type="subcellular location">
    <subcellularLocation>
        <location evidence="1">Nucleus</location>
    </subcellularLocation>
</comment>
<dbReference type="OrthoDB" id="785956at2759"/>
<evidence type="ECO:0000256" key="10">
    <source>
        <dbReference type="SAM" id="MobiDB-lite"/>
    </source>
</evidence>
<evidence type="ECO:0000256" key="4">
    <source>
        <dbReference type="ARBA" id="ARBA00023015"/>
    </source>
</evidence>
<organism evidence="12 13">
    <name type="scientific">Cuscuta europaea</name>
    <name type="common">European dodder</name>
    <dbReference type="NCBI Taxonomy" id="41803"/>
    <lineage>
        <taxon>Eukaryota</taxon>
        <taxon>Viridiplantae</taxon>
        <taxon>Streptophyta</taxon>
        <taxon>Embryophyta</taxon>
        <taxon>Tracheophyta</taxon>
        <taxon>Spermatophyta</taxon>
        <taxon>Magnoliopsida</taxon>
        <taxon>eudicotyledons</taxon>
        <taxon>Gunneridae</taxon>
        <taxon>Pentapetalae</taxon>
        <taxon>asterids</taxon>
        <taxon>lamiids</taxon>
        <taxon>Solanales</taxon>
        <taxon>Convolvulaceae</taxon>
        <taxon>Cuscuteae</taxon>
        <taxon>Cuscuta</taxon>
        <taxon>Cuscuta subgen. Cuscuta</taxon>
    </lineage>
</organism>
<evidence type="ECO:0000256" key="3">
    <source>
        <dbReference type="ARBA" id="ARBA00022821"/>
    </source>
</evidence>
<keyword evidence="4" id="KW-0805">Transcription regulation</keyword>
<keyword evidence="2" id="KW-0936">Ethylene signaling pathway</keyword>
<keyword evidence="8" id="KW-0539">Nucleus</keyword>
<comment type="caution">
    <text evidence="12">The sequence shown here is derived from an EMBL/GenBank/DDBJ whole genome shotgun (WGS) entry which is preliminary data.</text>
</comment>
<evidence type="ECO:0000256" key="7">
    <source>
        <dbReference type="ARBA" id="ARBA00023163"/>
    </source>
</evidence>
<evidence type="ECO:0000256" key="6">
    <source>
        <dbReference type="ARBA" id="ARBA00023159"/>
    </source>
</evidence>
<keyword evidence="7" id="KW-0804">Transcription</keyword>
<dbReference type="InterPro" id="IPR001471">
    <property type="entry name" value="AP2/ERF_dom"/>
</dbReference>
<dbReference type="GO" id="GO:0006952">
    <property type="term" value="P:defense response"/>
    <property type="evidence" value="ECO:0007669"/>
    <property type="project" value="UniProtKB-KW"/>
</dbReference>
<name>A0A9P0YMN6_CUSEU</name>
<feature type="region of interest" description="Disordered" evidence="10">
    <location>
        <begin position="242"/>
        <end position="269"/>
    </location>
</feature>
<dbReference type="Proteomes" id="UP001152484">
    <property type="component" value="Unassembled WGS sequence"/>
</dbReference>
<dbReference type="GO" id="GO:0000976">
    <property type="term" value="F:transcription cis-regulatory region binding"/>
    <property type="evidence" value="ECO:0007669"/>
    <property type="project" value="UniProtKB-ARBA"/>
</dbReference>
<evidence type="ECO:0000256" key="5">
    <source>
        <dbReference type="ARBA" id="ARBA00023125"/>
    </source>
</evidence>
<evidence type="ECO:0000259" key="11">
    <source>
        <dbReference type="PROSITE" id="PS51032"/>
    </source>
</evidence>
<comment type="similarity">
    <text evidence="9">Belongs to the AP2/ERF transcription factor family. ERF subfamily.</text>
</comment>
<dbReference type="PANTHER" id="PTHR31657">
    <property type="entry name" value="ETHYLENE-RESPONSIVE TRANSCRIPTION FACTOR ERF061"/>
    <property type="match status" value="1"/>
</dbReference>
<dbReference type="SMART" id="SM00380">
    <property type="entry name" value="AP2"/>
    <property type="match status" value="1"/>
</dbReference>
<keyword evidence="13" id="KW-1185">Reference proteome</keyword>
<proteinExistence type="inferred from homology"/>
<evidence type="ECO:0000256" key="1">
    <source>
        <dbReference type="ARBA" id="ARBA00004123"/>
    </source>
</evidence>
<dbReference type="Gene3D" id="3.30.730.10">
    <property type="entry name" value="AP2/ERF domain"/>
    <property type="match status" value="1"/>
</dbReference>
<keyword evidence="6" id="KW-0010">Activator</keyword>
<evidence type="ECO:0000256" key="8">
    <source>
        <dbReference type="ARBA" id="ARBA00023242"/>
    </source>
</evidence>